<dbReference type="Pfam" id="PF05488">
    <property type="entry name" value="PAAR_motif"/>
    <property type="match status" value="1"/>
</dbReference>
<organism evidence="2 3">
    <name type="scientific">Amycolatopsis minnesotensis</name>
    <dbReference type="NCBI Taxonomy" id="337894"/>
    <lineage>
        <taxon>Bacteria</taxon>
        <taxon>Bacillati</taxon>
        <taxon>Actinomycetota</taxon>
        <taxon>Actinomycetes</taxon>
        <taxon>Pseudonocardiales</taxon>
        <taxon>Pseudonocardiaceae</taxon>
        <taxon>Amycolatopsis</taxon>
    </lineage>
</organism>
<evidence type="ECO:0000313" key="2">
    <source>
        <dbReference type="EMBL" id="GAA1948876.1"/>
    </source>
</evidence>
<protein>
    <submittedName>
        <fullName evidence="2">PAAR domain-containing protein</fullName>
    </submittedName>
</protein>
<dbReference type="InterPro" id="IPR008727">
    <property type="entry name" value="PAAR_motif"/>
</dbReference>
<name>A0ABP5BMB1_9PSEU</name>
<gene>
    <name evidence="2" type="ORF">GCM10009754_16710</name>
</gene>
<dbReference type="RefSeq" id="WP_344415277.1">
    <property type="nucleotide sequence ID" value="NZ_BAAANN010000005.1"/>
</dbReference>
<comment type="caution">
    <text evidence="2">The sequence shown here is derived from an EMBL/GenBank/DDBJ whole genome shotgun (WGS) entry which is preliminary data.</text>
</comment>
<evidence type="ECO:0000256" key="1">
    <source>
        <dbReference type="SAM" id="MobiDB-lite"/>
    </source>
</evidence>
<reference evidence="3" key="1">
    <citation type="journal article" date="2019" name="Int. J. Syst. Evol. Microbiol.">
        <title>The Global Catalogue of Microorganisms (GCM) 10K type strain sequencing project: providing services to taxonomists for standard genome sequencing and annotation.</title>
        <authorList>
            <consortium name="The Broad Institute Genomics Platform"/>
            <consortium name="The Broad Institute Genome Sequencing Center for Infectious Disease"/>
            <person name="Wu L."/>
            <person name="Ma J."/>
        </authorList>
    </citation>
    <scope>NUCLEOTIDE SEQUENCE [LARGE SCALE GENOMIC DNA]</scope>
    <source>
        <strain evidence="3">JCM 14545</strain>
    </source>
</reference>
<dbReference type="Proteomes" id="UP001501116">
    <property type="component" value="Unassembled WGS sequence"/>
</dbReference>
<dbReference type="EMBL" id="BAAANN010000005">
    <property type="protein sequence ID" value="GAA1948876.1"/>
    <property type="molecule type" value="Genomic_DNA"/>
</dbReference>
<feature type="region of interest" description="Disordered" evidence="1">
    <location>
        <begin position="1"/>
        <end position="24"/>
    </location>
</feature>
<sequence length="102" mass="9684">MPPAARTTDRTSHVGAGATGVISGAGVPNVLIEGLPAAVLGTATSCAAPIPPPHPASGTIVSGPGAAARVFIGGRTASVQGDLTSCGSMVSSGARSVHFGPL</sequence>
<dbReference type="Gene3D" id="2.60.200.60">
    <property type="match status" value="1"/>
</dbReference>
<accession>A0ABP5BMB1</accession>
<evidence type="ECO:0000313" key="3">
    <source>
        <dbReference type="Proteomes" id="UP001501116"/>
    </source>
</evidence>
<keyword evidence="3" id="KW-1185">Reference proteome</keyword>
<proteinExistence type="predicted"/>